<accession>A0A1H3D202</accession>
<dbReference type="SUPFAM" id="SSF158622">
    <property type="entry name" value="YheA/YmcA-like"/>
    <property type="match status" value="1"/>
</dbReference>
<reference evidence="2" key="1">
    <citation type="submission" date="2016-10" db="EMBL/GenBank/DDBJ databases">
        <authorList>
            <person name="Varghese N."/>
            <person name="Submissions S."/>
        </authorList>
    </citation>
    <scope>NUCLEOTIDE SEQUENCE [LARGE SCALE GENOMIC DNA]</scope>
    <source>
        <strain evidence="2">VPI 5359</strain>
    </source>
</reference>
<evidence type="ECO:0000313" key="1">
    <source>
        <dbReference type="EMBL" id="SDX60493.1"/>
    </source>
</evidence>
<protein>
    <submittedName>
        <fullName evidence="1">Cell fate regulator YlbF, YheA/YmcA/DUF963 family (Controls sporulation, competence, biofilm development)</fullName>
    </submittedName>
</protein>
<proteinExistence type="predicted"/>
<gene>
    <name evidence="1" type="ORF">SAMN04488579_10464</name>
</gene>
<dbReference type="STRING" id="1528.SAMN04488579_10464"/>
<dbReference type="InterPro" id="IPR010368">
    <property type="entry name" value="Com_YlbF"/>
</dbReference>
<dbReference type="Pfam" id="PF06133">
    <property type="entry name" value="Com_YlbF"/>
    <property type="match status" value="1"/>
</dbReference>
<name>A0A1H3D202_EUBBA</name>
<dbReference type="RefSeq" id="WP_090243630.1">
    <property type="nucleotide sequence ID" value="NZ_FNOU01000004.1"/>
</dbReference>
<keyword evidence="2" id="KW-1185">Reference proteome</keyword>
<dbReference type="Proteomes" id="UP000199652">
    <property type="component" value="Unassembled WGS sequence"/>
</dbReference>
<organism evidence="1 2">
    <name type="scientific">Eubacterium barkeri</name>
    <name type="common">Clostridium barkeri</name>
    <dbReference type="NCBI Taxonomy" id="1528"/>
    <lineage>
        <taxon>Bacteria</taxon>
        <taxon>Bacillati</taxon>
        <taxon>Bacillota</taxon>
        <taxon>Clostridia</taxon>
        <taxon>Eubacteriales</taxon>
        <taxon>Eubacteriaceae</taxon>
        <taxon>Eubacterium</taxon>
    </lineage>
</organism>
<dbReference type="InterPro" id="IPR023378">
    <property type="entry name" value="YheA/YmcA-like_dom_sf"/>
</dbReference>
<dbReference type="Gene3D" id="1.20.1500.10">
    <property type="entry name" value="YheA/YmcA-like"/>
    <property type="match status" value="1"/>
</dbReference>
<dbReference type="AlphaFoldDB" id="A0A1H3D202"/>
<evidence type="ECO:0000313" key="2">
    <source>
        <dbReference type="Proteomes" id="UP000199652"/>
    </source>
</evidence>
<dbReference type="EMBL" id="FNOU01000004">
    <property type="protein sequence ID" value="SDX60493.1"/>
    <property type="molecule type" value="Genomic_DNA"/>
</dbReference>
<dbReference type="OrthoDB" id="9811402at2"/>
<sequence>MKNIYDEAHNLAQAIKESPEGQRFREAQDRLKASPDSERMAKDFFAKQMMVQTRQMMGQELSQEEIADFNIQATAVMGNPDVAQYIQAQMAFITIYQDVLKIVNDAAGIDMDFFGNAGA</sequence>